<protein>
    <submittedName>
        <fullName evidence="1">Uncharacterized protein</fullName>
    </submittedName>
</protein>
<accession>A0AAE1KJJ7</accession>
<keyword evidence="2" id="KW-1185">Reference proteome</keyword>
<organism evidence="1 2">
    <name type="scientific">Petrolisthes cinctipes</name>
    <name type="common">Flat porcelain crab</name>
    <dbReference type="NCBI Taxonomy" id="88211"/>
    <lineage>
        <taxon>Eukaryota</taxon>
        <taxon>Metazoa</taxon>
        <taxon>Ecdysozoa</taxon>
        <taxon>Arthropoda</taxon>
        <taxon>Crustacea</taxon>
        <taxon>Multicrustacea</taxon>
        <taxon>Malacostraca</taxon>
        <taxon>Eumalacostraca</taxon>
        <taxon>Eucarida</taxon>
        <taxon>Decapoda</taxon>
        <taxon>Pleocyemata</taxon>
        <taxon>Anomura</taxon>
        <taxon>Galatheoidea</taxon>
        <taxon>Porcellanidae</taxon>
        <taxon>Petrolisthes</taxon>
    </lineage>
</organism>
<dbReference type="EMBL" id="JAWQEG010002101">
    <property type="protein sequence ID" value="KAK3874463.1"/>
    <property type="molecule type" value="Genomic_DNA"/>
</dbReference>
<proteinExistence type="predicted"/>
<name>A0AAE1KJJ7_PETCI</name>
<dbReference type="AlphaFoldDB" id="A0AAE1KJJ7"/>
<gene>
    <name evidence="1" type="ORF">Pcinc_020599</name>
</gene>
<dbReference type="Proteomes" id="UP001286313">
    <property type="component" value="Unassembled WGS sequence"/>
</dbReference>
<evidence type="ECO:0000313" key="1">
    <source>
        <dbReference type="EMBL" id="KAK3874463.1"/>
    </source>
</evidence>
<evidence type="ECO:0000313" key="2">
    <source>
        <dbReference type="Proteomes" id="UP001286313"/>
    </source>
</evidence>
<sequence length="101" mass="10946">MPVEEETQKEGGTTRAEKCWSAQVNIWPAGGAMIGWPGEACSQWAAKNHLLLAALLVLSSWPRPIVSAVLVSKCKYPLARPRVYGTLLSVFMIVAALKASH</sequence>
<comment type="caution">
    <text evidence="1">The sequence shown here is derived from an EMBL/GenBank/DDBJ whole genome shotgun (WGS) entry which is preliminary data.</text>
</comment>
<reference evidence="1" key="1">
    <citation type="submission" date="2023-10" db="EMBL/GenBank/DDBJ databases">
        <title>Genome assemblies of two species of porcelain crab, Petrolisthes cinctipes and Petrolisthes manimaculis (Anomura: Porcellanidae).</title>
        <authorList>
            <person name="Angst P."/>
        </authorList>
    </citation>
    <scope>NUCLEOTIDE SEQUENCE</scope>
    <source>
        <strain evidence="1">PB745_01</strain>
        <tissue evidence="1">Gill</tissue>
    </source>
</reference>